<sequence>MSNFHGVATRRNPDGVRPITTLSTSAIGLPITAPNADVGKFPYHKPVRVASLRDAALLGVAGTGLKSLDALFKQGYAECVVVRVPEPTAGNLGDVIGGVDVTSGDYEGISALLTAEAEIGVRPRILIAPYFSHHKSVGDALVGVADKLRGYVYADGPDTTDAAAIQLRNEYGSERIRIHDPAVKTVFNGDEIVMPVSPFLAGARAALDQQRGWWWSLSNFELKGVTGTTRPSVYIPDDPTSRAQYLNANNVATIIKRNGYRCWGNRGCSNDPAWEFESIVRANDIISNSIDNNLSRWAVDRPINRAFFENVAKSVTAYLAYLQSIGAVLGGRCWVDWAKGTETRMANGEAYFAYDLTVPAPAEHIGLEYLHVTDYYRALIGVA</sequence>
<dbReference type="InterPro" id="IPR035089">
    <property type="entry name" value="Phage_sheath_subtilisin"/>
</dbReference>
<evidence type="ECO:0000313" key="5">
    <source>
        <dbReference type="Proteomes" id="UP000192491"/>
    </source>
</evidence>
<gene>
    <name evidence="4" type="ORF">BWK73_04660</name>
</gene>
<accession>A0A1Y1QXK5</accession>
<evidence type="ECO:0000256" key="1">
    <source>
        <dbReference type="ARBA" id="ARBA00008005"/>
    </source>
</evidence>
<evidence type="ECO:0000259" key="3">
    <source>
        <dbReference type="Pfam" id="PF17482"/>
    </source>
</evidence>
<dbReference type="InterPro" id="IPR020287">
    <property type="entry name" value="Tail_sheath_C"/>
</dbReference>
<organism evidence="4 5">
    <name type="scientific">Thiothrix lacustris</name>
    <dbReference type="NCBI Taxonomy" id="525917"/>
    <lineage>
        <taxon>Bacteria</taxon>
        <taxon>Pseudomonadati</taxon>
        <taxon>Pseudomonadota</taxon>
        <taxon>Gammaproteobacteria</taxon>
        <taxon>Thiotrichales</taxon>
        <taxon>Thiotrichaceae</taxon>
        <taxon>Thiothrix</taxon>
    </lineage>
</organism>
<reference evidence="4 5" key="1">
    <citation type="submission" date="2017-01" db="EMBL/GenBank/DDBJ databases">
        <title>Novel large sulfur bacteria in the metagenomes of groundwater-fed chemosynthetic microbial mats in the Lake Huron basin.</title>
        <authorList>
            <person name="Sharrar A.M."/>
            <person name="Flood B.E."/>
            <person name="Bailey J.V."/>
            <person name="Jones D.S."/>
            <person name="Biddanda B."/>
            <person name="Ruberg S.A."/>
            <person name="Marcus D.N."/>
            <person name="Dick G.J."/>
        </authorList>
    </citation>
    <scope>NUCLEOTIDE SEQUENCE [LARGE SCALE GENOMIC DNA]</scope>
    <source>
        <strain evidence="4">A8</strain>
    </source>
</reference>
<dbReference type="AlphaFoldDB" id="A0A1Y1QXK5"/>
<protein>
    <submittedName>
        <fullName evidence="4">Uncharacterized protein</fullName>
    </submittedName>
</protein>
<proteinExistence type="inferred from homology"/>
<dbReference type="PANTHER" id="PTHR35861:SF1">
    <property type="entry name" value="PHAGE TAIL SHEATH PROTEIN"/>
    <property type="match status" value="1"/>
</dbReference>
<comment type="similarity">
    <text evidence="1">Belongs to the myoviridae tail sheath protein family.</text>
</comment>
<name>A0A1Y1QXK5_9GAMM</name>
<feature type="domain" description="Tail sheath protein subtilisin-like" evidence="2">
    <location>
        <begin position="109"/>
        <end position="266"/>
    </location>
</feature>
<dbReference type="Pfam" id="PF17482">
    <property type="entry name" value="Phage_sheath_1C"/>
    <property type="match status" value="1"/>
</dbReference>
<dbReference type="Proteomes" id="UP000192491">
    <property type="component" value="Unassembled WGS sequence"/>
</dbReference>
<dbReference type="PANTHER" id="PTHR35861">
    <property type="match status" value="1"/>
</dbReference>
<comment type="caution">
    <text evidence="4">The sequence shown here is derived from an EMBL/GenBank/DDBJ whole genome shotgun (WGS) entry which is preliminary data.</text>
</comment>
<dbReference type="Pfam" id="PF04984">
    <property type="entry name" value="Phage_sheath_1"/>
    <property type="match status" value="1"/>
</dbReference>
<dbReference type="EMBL" id="MTEJ01000007">
    <property type="protein sequence ID" value="OQX16158.1"/>
    <property type="molecule type" value="Genomic_DNA"/>
</dbReference>
<feature type="domain" description="Tail sheath protein C-terminal" evidence="3">
    <location>
        <begin position="270"/>
        <end position="365"/>
    </location>
</feature>
<evidence type="ECO:0000313" key="4">
    <source>
        <dbReference type="EMBL" id="OQX16158.1"/>
    </source>
</evidence>
<dbReference type="InterPro" id="IPR052042">
    <property type="entry name" value="Tail_sheath_structural"/>
</dbReference>
<evidence type="ECO:0000259" key="2">
    <source>
        <dbReference type="Pfam" id="PF04984"/>
    </source>
</evidence>